<keyword evidence="2 7" id="KW-0378">Hydrolase</keyword>
<dbReference type="SMART" id="SM00487">
    <property type="entry name" value="DEXDc"/>
    <property type="match status" value="1"/>
</dbReference>
<name>A0AAD8JUN9_TARER</name>
<feature type="domain" description="DEAD-box RNA helicase Q" evidence="11">
    <location>
        <begin position="286"/>
        <end position="314"/>
    </location>
</feature>
<evidence type="ECO:0000256" key="5">
    <source>
        <dbReference type="ARBA" id="ARBA00022884"/>
    </source>
</evidence>
<evidence type="ECO:0000256" key="4">
    <source>
        <dbReference type="ARBA" id="ARBA00022840"/>
    </source>
</evidence>
<dbReference type="GO" id="GO:0005524">
    <property type="term" value="F:ATP binding"/>
    <property type="evidence" value="ECO:0007669"/>
    <property type="project" value="UniProtKB-UniRule"/>
</dbReference>
<dbReference type="InterPro" id="IPR014014">
    <property type="entry name" value="RNA_helicase_DEAD_Q_motif"/>
</dbReference>
<dbReference type="PROSITE" id="PS51192">
    <property type="entry name" value="HELICASE_ATP_BIND_1"/>
    <property type="match status" value="1"/>
</dbReference>
<reference evidence="12" key="1">
    <citation type="journal article" date="2023" name="bioRxiv">
        <title>Improved chromosome-level genome assembly for marigold (Tagetes erecta).</title>
        <authorList>
            <person name="Jiang F."/>
            <person name="Yuan L."/>
            <person name="Wang S."/>
            <person name="Wang H."/>
            <person name="Xu D."/>
            <person name="Wang A."/>
            <person name="Fan W."/>
        </authorList>
    </citation>
    <scope>NUCLEOTIDE SEQUENCE</scope>
    <source>
        <strain evidence="12">WSJ</strain>
        <tissue evidence="12">Leaf</tissue>
    </source>
</reference>
<comment type="domain">
    <text evidence="7">The Q motif is unique to and characteristic of the DEAD box family of RNA helicases and controls ATP binding and hydrolysis.</text>
</comment>
<keyword evidence="4 7" id="KW-0067">ATP-binding</keyword>
<dbReference type="PANTHER" id="PTHR24031">
    <property type="entry name" value="RNA HELICASE"/>
    <property type="match status" value="1"/>
</dbReference>
<dbReference type="Pfam" id="PF00271">
    <property type="entry name" value="Helicase_C"/>
    <property type="match status" value="1"/>
</dbReference>
<dbReference type="InterPro" id="IPR001650">
    <property type="entry name" value="Helicase_C-like"/>
</dbReference>
<keyword evidence="5 7" id="KW-0694">RNA-binding</keyword>
<dbReference type="InterPro" id="IPR011545">
    <property type="entry name" value="DEAD/DEAH_box_helicase_dom"/>
</dbReference>
<feature type="compositionally biased region" description="Basic and acidic residues" evidence="8">
    <location>
        <begin position="50"/>
        <end position="68"/>
    </location>
</feature>
<evidence type="ECO:0000256" key="6">
    <source>
        <dbReference type="PROSITE-ProRule" id="PRU00552"/>
    </source>
</evidence>
<comment type="similarity">
    <text evidence="7">Belongs to the DEAD box helicase family.</text>
</comment>
<dbReference type="InterPro" id="IPR014001">
    <property type="entry name" value="Helicase_ATP-bd"/>
</dbReference>
<evidence type="ECO:0000256" key="1">
    <source>
        <dbReference type="ARBA" id="ARBA00022741"/>
    </source>
</evidence>
<dbReference type="EMBL" id="JAUHHV010000011">
    <property type="protein sequence ID" value="KAK1409047.1"/>
    <property type="molecule type" value="Genomic_DNA"/>
</dbReference>
<comment type="caution">
    <text evidence="12">The sequence shown here is derived from an EMBL/GenBank/DDBJ whole genome shotgun (WGS) entry which is preliminary data.</text>
</comment>
<dbReference type="GO" id="GO:0003724">
    <property type="term" value="F:RNA helicase activity"/>
    <property type="evidence" value="ECO:0007669"/>
    <property type="project" value="UniProtKB-EC"/>
</dbReference>
<dbReference type="Pfam" id="PF00270">
    <property type="entry name" value="DEAD"/>
    <property type="match status" value="1"/>
</dbReference>
<keyword evidence="1 7" id="KW-0547">Nucleotide-binding</keyword>
<evidence type="ECO:0000256" key="8">
    <source>
        <dbReference type="SAM" id="MobiDB-lite"/>
    </source>
</evidence>
<dbReference type="CDD" id="cd18787">
    <property type="entry name" value="SF2_C_DEAD"/>
    <property type="match status" value="1"/>
</dbReference>
<evidence type="ECO:0000259" key="10">
    <source>
        <dbReference type="PROSITE" id="PS51194"/>
    </source>
</evidence>
<dbReference type="GO" id="GO:0003723">
    <property type="term" value="F:RNA binding"/>
    <property type="evidence" value="ECO:0007669"/>
    <property type="project" value="UniProtKB-UniRule"/>
</dbReference>
<dbReference type="SUPFAM" id="SSF52540">
    <property type="entry name" value="P-loop containing nucleoside triphosphate hydrolases"/>
    <property type="match status" value="1"/>
</dbReference>
<evidence type="ECO:0000256" key="2">
    <source>
        <dbReference type="ARBA" id="ARBA00022801"/>
    </source>
</evidence>
<dbReference type="AlphaFoldDB" id="A0AAD8JUN9"/>
<evidence type="ECO:0000259" key="11">
    <source>
        <dbReference type="PROSITE" id="PS51195"/>
    </source>
</evidence>
<dbReference type="SMART" id="SM00490">
    <property type="entry name" value="HELICc"/>
    <property type="match status" value="1"/>
</dbReference>
<evidence type="ECO:0000313" key="13">
    <source>
        <dbReference type="Proteomes" id="UP001229421"/>
    </source>
</evidence>
<dbReference type="PROSITE" id="PS51194">
    <property type="entry name" value="HELICASE_CTER"/>
    <property type="match status" value="1"/>
</dbReference>
<feature type="region of interest" description="Disordered" evidence="8">
    <location>
        <begin position="164"/>
        <end position="184"/>
    </location>
</feature>
<feature type="domain" description="Helicase C-terminal" evidence="10">
    <location>
        <begin position="533"/>
        <end position="683"/>
    </location>
</feature>
<comment type="catalytic activity">
    <reaction evidence="7">
        <text>ATP + H2O = ADP + phosphate + H(+)</text>
        <dbReference type="Rhea" id="RHEA:13065"/>
        <dbReference type="ChEBI" id="CHEBI:15377"/>
        <dbReference type="ChEBI" id="CHEBI:15378"/>
        <dbReference type="ChEBI" id="CHEBI:30616"/>
        <dbReference type="ChEBI" id="CHEBI:43474"/>
        <dbReference type="ChEBI" id="CHEBI:456216"/>
        <dbReference type="EC" id="3.6.4.13"/>
    </reaction>
</comment>
<feature type="region of interest" description="Disordered" evidence="8">
    <location>
        <begin position="50"/>
        <end position="81"/>
    </location>
</feature>
<gene>
    <name evidence="12" type="ORF">QVD17_41319</name>
</gene>
<dbReference type="GO" id="GO:0016787">
    <property type="term" value="F:hydrolase activity"/>
    <property type="evidence" value="ECO:0007669"/>
    <property type="project" value="UniProtKB-KW"/>
</dbReference>
<evidence type="ECO:0000256" key="7">
    <source>
        <dbReference type="RuleBase" id="RU365068"/>
    </source>
</evidence>
<keyword evidence="13" id="KW-1185">Reference proteome</keyword>
<dbReference type="EC" id="3.6.4.13" evidence="7"/>
<keyword evidence="3 7" id="KW-0347">Helicase</keyword>
<dbReference type="PROSITE" id="PS51195">
    <property type="entry name" value="Q_MOTIF"/>
    <property type="match status" value="1"/>
</dbReference>
<comment type="function">
    <text evidence="7">RNA helicase.</text>
</comment>
<organism evidence="12 13">
    <name type="scientific">Tagetes erecta</name>
    <name type="common">African marigold</name>
    <dbReference type="NCBI Taxonomy" id="13708"/>
    <lineage>
        <taxon>Eukaryota</taxon>
        <taxon>Viridiplantae</taxon>
        <taxon>Streptophyta</taxon>
        <taxon>Embryophyta</taxon>
        <taxon>Tracheophyta</taxon>
        <taxon>Spermatophyta</taxon>
        <taxon>Magnoliopsida</taxon>
        <taxon>eudicotyledons</taxon>
        <taxon>Gunneridae</taxon>
        <taxon>Pentapetalae</taxon>
        <taxon>asterids</taxon>
        <taxon>campanulids</taxon>
        <taxon>Asterales</taxon>
        <taxon>Asteraceae</taxon>
        <taxon>Asteroideae</taxon>
        <taxon>Heliantheae alliance</taxon>
        <taxon>Tageteae</taxon>
        <taxon>Tagetes</taxon>
    </lineage>
</organism>
<sequence>MGGGPRTFPGGLNKWQWKRLHEKQARQKEKRLLDQEKQLYQARVRSEIRSKLRPEIADSDSSVHEQHEQNVSSPNYKPLSPKDHVKALADRFMKEGAEDLWNEADGPISSSTAKQIDRVESNYKPFDLRRVTYGQNHSRRFSVCVNSLIHSSVRHYSVRSSRFRYRKNDGSSSEDGTDEDEGFLVKTTRDGSLKGARLSLVGSLDGEGSDDDGDDVKGNEKKKMMMSSAALGKYDIKKTKRIPLKSLEKEDDLSLHVQAIRNEFNKRRMAEKDSETCDDDSILSPKRFDECNISPLTVKALTLAGYVQMTKVQDATISACLEGKDVLVKAKTGTGKSAAFLLPAIETVLKASVNNTAKRLPPICVLIMCPTRELASQIAAEANVLLKYHDGIGVQTLVGGTRFKVDQKRLETEPCQIIVATPGRLLDHIENKSGFSARLMGLSMLILDEADHLLDLGFRKDMEKIVDCLPRKRQSLFFSATLPKEVRRVSQLVLKREHDYINTVGLGPETHDKVNQSYLIAPHEQHFQIVHHLLKDHTFQVPNYKVIVFCTTAMMTSLMFSLLREMKMNVREIHSRKPQLYRTRVSEEFKEEKQLILITSDVSARGMNYPDVTLVIQVGVPVDREQYINRLGRTGREGKGGEGMLLLAPWEEYFLEEIKDLPLHKSSSPHLDPDTQIKIEKSMEKVDPSVKEAAYHAWLGYYNSIREIGRDKTTLVELAKSFSDTIGLEKVPALFRKTVVKMGLKDIPGIRVRK</sequence>
<evidence type="ECO:0000313" key="12">
    <source>
        <dbReference type="EMBL" id="KAK1409047.1"/>
    </source>
</evidence>
<dbReference type="InterPro" id="IPR027417">
    <property type="entry name" value="P-loop_NTPase"/>
</dbReference>
<proteinExistence type="inferred from homology"/>
<protein>
    <recommendedName>
        <fullName evidence="7">ATP-dependent RNA helicase</fullName>
        <ecNumber evidence="7">3.6.4.13</ecNumber>
    </recommendedName>
</protein>
<feature type="short sequence motif" description="Q motif" evidence="6">
    <location>
        <begin position="286"/>
        <end position="314"/>
    </location>
</feature>
<evidence type="ECO:0000259" key="9">
    <source>
        <dbReference type="PROSITE" id="PS51192"/>
    </source>
</evidence>
<dbReference type="Proteomes" id="UP001229421">
    <property type="component" value="Unassembled WGS sequence"/>
</dbReference>
<feature type="domain" description="Helicase ATP-binding" evidence="9">
    <location>
        <begin position="317"/>
        <end position="500"/>
    </location>
</feature>
<evidence type="ECO:0000256" key="3">
    <source>
        <dbReference type="ARBA" id="ARBA00022806"/>
    </source>
</evidence>
<accession>A0AAD8JUN9</accession>
<dbReference type="Gene3D" id="3.40.50.300">
    <property type="entry name" value="P-loop containing nucleotide triphosphate hydrolases"/>
    <property type="match status" value="2"/>
</dbReference>